<protein>
    <submittedName>
        <fullName evidence="1">Uncharacterized protein</fullName>
    </submittedName>
</protein>
<accession>A0A250KR88</accession>
<organism evidence="1 2">
    <name type="scientific">Methylocaldum marinum</name>
    <dbReference type="NCBI Taxonomy" id="1432792"/>
    <lineage>
        <taxon>Bacteria</taxon>
        <taxon>Pseudomonadati</taxon>
        <taxon>Pseudomonadota</taxon>
        <taxon>Gammaproteobacteria</taxon>
        <taxon>Methylococcales</taxon>
        <taxon>Methylococcaceae</taxon>
        <taxon>Methylocaldum</taxon>
    </lineage>
</organism>
<dbReference type="KEGG" id="mmai:sS8_2196"/>
<reference evidence="1 2" key="1">
    <citation type="submission" date="2016-12" db="EMBL/GenBank/DDBJ databases">
        <title>Genome sequencing of Methylocaldum marinum.</title>
        <authorList>
            <person name="Takeuchi M."/>
            <person name="Kamagata Y."/>
            <person name="Hiraoka S."/>
            <person name="Oshima K."/>
            <person name="Hattori M."/>
            <person name="Iwasaki W."/>
        </authorList>
    </citation>
    <scope>NUCLEOTIDE SEQUENCE [LARGE SCALE GENOMIC DNA]</scope>
    <source>
        <strain evidence="1 2">S8</strain>
    </source>
</reference>
<keyword evidence="2" id="KW-1185">Reference proteome</keyword>
<proteinExistence type="predicted"/>
<evidence type="ECO:0000313" key="2">
    <source>
        <dbReference type="Proteomes" id="UP000266313"/>
    </source>
</evidence>
<dbReference type="AlphaFoldDB" id="A0A250KR88"/>
<name>A0A250KR88_9GAMM</name>
<dbReference type="Proteomes" id="UP000266313">
    <property type="component" value="Chromosome"/>
</dbReference>
<evidence type="ECO:0000313" key="1">
    <source>
        <dbReference type="EMBL" id="BBA34148.1"/>
    </source>
</evidence>
<sequence>MTAEPSAVMAVAFEVLPPGNIPRPIMPVAWLQTKASVPLTEADDVVPPATTEPSAETALA</sequence>
<gene>
    <name evidence="1" type="ORF">sS8_2196</name>
</gene>
<dbReference type="EMBL" id="AP017928">
    <property type="protein sequence ID" value="BBA34148.1"/>
    <property type="molecule type" value="Genomic_DNA"/>
</dbReference>